<evidence type="ECO:0000256" key="1">
    <source>
        <dbReference type="ARBA" id="ARBA00004123"/>
    </source>
</evidence>
<sequence>MFIQFYLKHEAVKSGNLDIVKELIKYGAYLNVPGFKYESPLYTAIKYGKFEIAKTILDYGADANFINMYGNNVRCLNEEKLSELMENQVSCKSTQIINYKLEEIVIVLNNVSLKSETVNTFCKQFNIKLVQNVMNEKKFTQVTHMIVSKTTNNTCDVNLECLIGIANGLYIINQNWISDSLDKSKLMECENYEVSGTTLFADCNGPKISRINKQKLYPKLFDGINIHISGSNGWNQFKLEHLKKLVVEFGAKLLIRMPNPEDCPTNIIPYHCRNNDQMFHVSNIILYTMDSNRLIKYNMKHLKAFHISWFMEAIQKYII</sequence>
<dbReference type="InterPro" id="IPR001357">
    <property type="entry name" value="BRCT_dom"/>
</dbReference>
<dbReference type="GO" id="GO:0004842">
    <property type="term" value="F:ubiquitin-protein transferase activity"/>
    <property type="evidence" value="ECO:0007669"/>
    <property type="project" value="TreeGrafter"/>
</dbReference>
<dbReference type="Gene3D" id="3.40.50.10190">
    <property type="entry name" value="BRCT domain"/>
    <property type="match status" value="2"/>
</dbReference>
<dbReference type="GO" id="GO:0045944">
    <property type="term" value="P:positive regulation of transcription by RNA polymerase II"/>
    <property type="evidence" value="ECO:0007669"/>
    <property type="project" value="TreeGrafter"/>
</dbReference>
<dbReference type="PANTHER" id="PTHR13763">
    <property type="entry name" value="BREAST CANCER TYPE 1 SUSCEPTIBILITY PROTEIN BRCA1"/>
    <property type="match status" value="1"/>
</dbReference>
<dbReference type="PROSITE" id="PS50172">
    <property type="entry name" value="BRCT"/>
    <property type="match status" value="2"/>
</dbReference>
<reference evidence="8" key="1">
    <citation type="submission" date="2018-04" db="EMBL/GenBank/DDBJ databases">
        <title>Transcriptome of Schizaphis graminum biotype I.</title>
        <authorList>
            <person name="Scully E.D."/>
            <person name="Geib S.M."/>
            <person name="Palmer N.A."/>
            <person name="Koch K."/>
            <person name="Bradshaw J."/>
            <person name="Heng-Moss T."/>
            <person name="Sarath G."/>
        </authorList>
    </citation>
    <scope>NUCLEOTIDE SEQUENCE</scope>
</reference>
<comment type="subcellular location">
    <subcellularLocation>
        <location evidence="1">Nucleus</location>
    </subcellularLocation>
</comment>
<gene>
    <name evidence="8" type="primary">Bard1</name>
    <name evidence="8" type="ORF">g.29926</name>
</gene>
<dbReference type="Pfam" id="PF12796">
    <property type="entry name" value="Ank_2"/>
    <property type="match status" value="1"/>
</dbReference>
<dbReference type="GO" id="GO:0000724">
    <property type="term" value="P:double-strand break repair via homologous recombination"/>
    <property type="evidence" value="ECO:0007669"/>
    <property type="project" value="TreeGrafter"/>
</dbReference>
<keyword evidence="2" id="KW-0677">Repeat</keyword>
<keyword evidence="3" id="KW-0227">DNA damage</keyword>
<dbReference type="InterPro" id="IPR002110">
    <property type="entry name" value="Ankyrin_rpt"/>
</dbReference>
<feature type="domain" description="BRCT" evidence="7">
    <location>
        <begin position="101"/>
        <end position="194"/>
    </location>
</feature>
<keyword evidence="5" id="KW-0539">Nucleus</keyword>
<dbReference type="SUPFAM" id="SSF48403">
    <property type="entry name" value="Ankyrin repeat"/>
    <property type="match status" value="1"/>
</dbReference>
<dbReference type="AlphaFoldDB" id="A0A2S2NZQ3"/>
<dbReference type="PROSITE" id="PS50088">
    <property type="entry name" value="ANK_REPEAT"/>
    <property type="match status" value="1"/>
</dbReference>
<evidence type="ECO:0000256" key="3">
    <source>
        <dbReference type="ARBA" id="ARBA00022763"/>
    </source>
</evidence>
<accession>A0A2S2NZQ3</accession>
<dbReference type="InterPro" id="IPR036770">
    <property type="entry name" value="Ankyrin_rpt-contain_sf"/>
</dbReference>
<feature type="domain" description="BRCT" evidence="7">
    <location>
        <begin position="216"/>
        <end position="319"/>
    </location>
</feature>
<dbReference type="InterPro" id="IPR036420">
    <property type="entry name" value="BRCT_dom_sf"/>
</dbReference>
<proteinExistence type="predicted"/>
<dbReference type="Gene3D" id="1.25.40.20">
    <property type="entry name" value="Ankyrin repeat-containing domain"/>
    <property type="match status" value="1"/>
</dbReference>
<dbReference type="SMART" id="SM00248">
    <property type="entry name" value="ANK"/>
    <property type="match status" value="2"/>
</dbReference>
<dbReference type="InterPro" id="IPR031099">
    <property type="entry name" value="BRCA1-associated"/>
</dbReference>
<evidence type="ECO:0000256" key="6">
    <source>
        <dbReference type="PROSITE-ProRule" id="PRU00023"/>
    </source>
</evidence>
<organism evidence="8">
    <name type="scientific">Schizaphis graminum</name>
    <name type="common">Green bug aphid</name>
    <dbReference type="NCBI Taxonomy" id="13262"/>
    <lineage>
        <taxon>Eukaryota</taxon>
        <taxon>Metazoa</taxon>
        <taxon>Ecdysozoa</taxon>
        <taxon>Arthropoda</taxon>
        <taxon>Hexapoda</taxon>
        <taxon>Insecta</taxon>
        <taxon>Pterygota</taxon>
        <taxon>Neoptera</taxon>
        <taxon>Paraneoptera</taxon>
        <taxon>Hemiptera</taxon>
        <taxon>Sternorrhyncha</taxon>
        <taxon>Aphidomorpha</taxon>
        <taxon>Aphidoidea</taxon>
        <taxon>Aphididae</taxon>
        <taxon>Aphidini</taxon>
        <taxon>Schizaphis</taxon>
    </lineage>
</organism>
<name>A0A2S2NZQ3_SCHGA</name>
<dbReference type="SUPFAM" id="SSF52113">
    <property type="entry name" value="BRCT domain"/>
    <property type="match status" value="1"/>
</dbReference>
<dbReference type="PANTHER" id="PTHR13763:SF0">
    <property type="entry name" value="BREAST CANCER TYPE 1 SUSCEPTIBILITY PROTEIN"/>
    <property type="match status" value="1"/>
</dbReference>
<feature type="repeat" description="ANK" evidence="6">
    <location>
        <begin position="36"/>
        <end position="68"/>
    </location>
</feature>
<evidence type="ECO:0000313" key="8">
    <source>
        <dbReference type="EMBL" id="MBY22689.1"/>
    </source>
</evidence>
<keyword evidence="6" id="KW-0040">ANK repeat</keyword>
<evidence type="ECO:0000259" key="7">
    <source>
        <dbReference type="PROSITE" id="PS50172"/>
    </source>
</evidence>
<dbReference type="GO" id="GO:0031436">
    <property type="term" value="C:BRCA1-BARD1 complex"/>
    <property type="evidence" value="ECO:0007669"/>
    <property type="project" value="TreeGrafter"/>
</dbReference>
<evidence type="ECO:0000256" key="5">
    <source>
        <dbReference type="ARBA" id="ARBA00023242"/>
    </source>
</evidence>
<protein>
    <submittedName>
        <fullName evidence="8">BRCA1-associated RING domain protein 1</fullName>
    </submittedName>
</protein>
<evidence type="ECO:0000256" key="4">
    <source>
        <dbReference type="ARBA" id="ARBA00023204"/>
    </source>
</evidence>
<evidence type="ECO:0000256" key="2">
    <source>
        <dbReference type="ARBA" id="ARBA00022737"/>
    </source>
</evidence>
<dbReference type="GO" id="GO:0070531">
    <property type="term" value="C:BRCA1-A complex"/>
    <property type="evidence" value="ECO:0007669"/>
    <property type="project" value="TreeGrafter"/>
</dbReference>
<dbReference type="PROSITE" id="PS50297">
    <property type="entry name" value="ANK_REP_REGION"/>
    <property type="match status" value="1"/>
</dbReference>
<keyword evidence="4" id="KW-0234">DNA repair</keyword>
<dbReference type="EMBL" id="GGMR01010070">
    <property type="protein sequence ID" value="MBY22689.1"/>
    <property type="molecule type" value="Transcribed_RNA"/>
</dbReference>